<comment type="subcellular location">
    <subcellularLocation>
        <location evidence="1">Nucleus</location>
    </subcellularLocation>
</comment>
<sequence>MVEKTKEPKKGSITEEDTATLLQRYAPTTVLALLQEVANSPKGKIDWNRLVAKTSTGISNAREYQMLWRHLAYREALLDKLDNGAQPLDDDSDLEYEVEAYPAVSAEASTEAVACVKVLISSGLSSDSSHQNGLTVEGLLSMNLPNQSSRSQQNLQPTCSMQGKNITVPVSVLKNSLPAVTTTTVETTEGDDALGNGMAPRKRRKNWSEAEDLELIAAVKKYGEGNWANMLRGDFKGDRTPSQLAQGYVAIYPVFACDFADFLSALRWKKIRGNNDLNVGGRSKLSEAQLAARHSLSIALNMPNITANTIGTAGTSTHSMLAGTNATSNSLHFTTAEAKPLSQKGLDPVKAEAKPQSQEGLNPAKTYQMGLSGSTTKAPVIAKKTISKLTDSKVRATAVAAGARIAFPSDAASLLKAAQAKNAVHIMPTVCSSTQSVKPGGMSTHSELPPNVHILRSSSVATPLSTPSSTAATPSTTRPRSSKVLPQASQHTPTKDAMLSRQTNGVSCNLDAEQVQDGAVIFRDGPNDQVQKDKRDSPDQKAESKNLSTNAEKPVDTPKIESDETGSKAVTGVQAKEGKSAKDNEIPRSSVNVGASDPSAVDGCENRSASEKQTDLAIETDGCKGKQVYMKRPVKLACGKIETGTQPPNTMILTRIAKIPPGQILGIVSFRQYNTPMEPIPGVKSSPRHKLPKSNEFVATPNSEKQRNLLSIMMKTTKKMKNVGLLSIFLLDFKVEPQISLRKTKKLSFRQSSSPHPAHPPKNDVRTDDDIVQVSNELFDHDDNLAAESFAFNRDIDVNQSPRLDVDVDVDEDEYFEFPILINNPTSNPTDDPFQKEYSSGGDQHSTDNHSFIQTILGQHLLKSLSFRHRSIPQRHTFPETEKNFAQRRIIKMKEKKSMDKPDCFLILRYLLGTIPIVV</sequence>
<feature type="region of interest" description="Disordered" evidence="3">
    <location>
        <begin position="746"/>
        <end position="767"/>
    </location>
</feature>
<reference evidence="6 7" key="1">
    <citation type="submission" date="2018-10" db="EMBL/GenBank/DDBJ databases">
        <title>A high-quality apple genome assembly.</title>
        <authorList>
            <person name="Hu J."/>
        </authorList>
    </citation>
    <scope>NUCLEOTIDE SEQUENCE [LARGE SCALE GENOMIC DNA]</scope>
    <source>
        <strain evidence="7">cv. HFTH1</strain>
        <tissue evidence="6">Young leaf</tissue>
    </source>
</reference>
<dbReference type="InterPro" id="IPR017930">
    <property type="entry name" value="Myb_dom"/>
</dbReference>
<dbReference type="SMART" id="SM00717">
    <property type="entry name" value="SANT"/>
    <property type="match status" value="1"/>
</dbReference>
<dbReference type="AlphaFoldDB" id="A0A498JAA2"/>
<feature type="compositionally biased region" description="Basic and acidic residues" evidence="3">
    <location>
        <begin position="576"/>
        <end position="586"/>
    </location>
</feature>
<keyword evidence="7" id="KW-1185">Reference proteome</keyword>
<comment type="caution">
    <text evidence="6">The sequence shown here is derived from an EMBL/GenBank/DDBJ whole genome shotgun (WGS) entry which is preliminary data.</text>
</comment>
<keyword evidence="2" id="KW-0539">Nucleus</keyword>
<feature type="compositionally biased region" description="Basic and acidic residues" evidence="3">
    <location>
        <begin position="553"/>
        <end position="566"/>
    </location>
</feature>
<evidence type="ECO:0000259" key="4">
    <source>
        <dbReference type="PROSITE" id="PS50090"/>
    </source>
</evidence>
<organism evidence="6 7">
    <name type="scientific">Malus domestica</name>
    <name type="common">Apple</name>
    <name type="synonym">Pyrus malus</name>
    <dbReference type="NCBI Taxonomy" id="3750"/>
    <lineage>
        <taxon>Eukaryota</taxon>
        <taxon>Viridiplantae</taxon>
        <taxon>Streptophyta</taxon>
        <taxon>Embryophyta</taxon>
        <taxon>Tracheophyta</taxon>
        <taxon>Spermatophyta</taxon>
        <taxon>Magnoliopsida</taxon>
        <taxon>eudicotyledons</taxon>
        <taxon>Gunneridae</taxon>
        <taxon>Pentapetalae</taxon>
        <taxon>rosids</taxon>
        <taxon>fabids</taxon>
        <taxon>Rosales</taxon>
        <taxon>Rosaceae</taxon>
        <taxon>Amygdaloideae</taxon>
        <taxon>Maleae</taxon>
        <taxon>Malus</taxon>
    </lineage>
</organism>
<dbReference type="PROSITE" id="PS51294">
    <property type="entry name" value="HTH_MYB"/>
    <property type="match status" value="1"/>
</dbReference>
<accession>A0A498JAA2</accession>
<dbReference type="InterPro" id="IPR001005">
    <property type="entry name" value="SANT/Myb"/>
</dbReference>
<feature type="compositionally biased region" description="Low complexity" evidence="3">
    <location>
        <begin position="460"/>
        <end position="479"/>
    </location>
</feature>
<dbReference type="PANTHER" id="PTHR47206">
    <property type="entry name" value="HOMEODOMAIN-LIKE SUPERFAMILY PROTEIN"/>
    <property type="match status" value="1"/>
</dbReference>
<evidence type="ECO:0000313" key="6">
    <source>
        <dbReference type="EMBL" id="RXH92638.1"/>
    </source>
</evidence>
<evidence type="ECO:0000259" key="5">
    <source>
        <dbReference type="PROSITE" id="PS51294"/>
    </source>
</evidence>
<dbReference type="EMBL" id="RDQH01000334">
    <property type="protein sequence ID" value="RXH92638.1"/>
    <property type="molecule type" value="Genomic_DNA"/>
</dbReference>
<feature type="region of interest" description="Disordered" evidence="3">
    <location>
        <begin position="523"/>
        <end position="608"/>
    </location>
</feature>
<dbReference type="PROSITE" id="PS50090">
    <property type="entry name" value="MYB_LIKE"/>
    <property type="match status" value="1"/>
</dbReference>
<feature type="domain" description="HTH myb-type" evidence="5">
    <location>
        <begin position="199"/>
        <end position="229"/>
    </location>
</feature>
<evidence type="ECO:0000313" key="7">
    <source>
        <dbReference type="Proteomes" id="UP000290289"/>
    </source>
</evidence>
<gene>
    <name evidence="6" type="ORF">DVH24_033534</name>
</gene>
<name>A0A498JAA2_MALDO</name>
<feature type="region of interest" description="Disordered" evidence="3">
    <location>
        <begin position="460"/>
        <end position="500"/>
    </location>
</feature>
<dbReference type="Pfam" id="PF00249">
    <property type="entry name" value="Myb_DNA-binding"/>
    <property type="match status" value="1"/>
</dbReference>
<proteinExistence type="predicted"/>
<dbReference type="Gene3D" id="1.10.10.60">
    <property type="entry name" value="Homeodomain-like"/>
    <property type="match status" value="1"/>
</dbReference>
<dbReference type="Proteomes" id="UP000290289">
    <property type="component" value="Chromosome 8"/>
</dbReference>
<feature type="compositionally biased region" description="Basic and acidic residues" evidence="3">
    <location>
        <begin position="530"/>
        <end position="544"/>
    </location>
</feature>
<dbReference type="CDD" id="cd11660">
    <property type="entry name" value="SANT_TRF"/>
    <property type="match status" value="1"/>
</dbReference>
<protein>
    <submittedName>
        <fullName evidence="6">Uncharacterized protein</fullName>
    </submittedName>
</protein>
<dbReference type="SUPFAM" id="SSF46689">
    <property type="entry name" value="Homeodomain-like"/>
    <property type="match status" value="1"/>
</dbReference>
<dbReference type="GO" id="GO:0005634">
    <property type="term" value="C:nucleus"/>
    <property type="evidence" value="ECO:0007669"/>
    <property type="project" value="UniProtKB-SubCell"/>
</dbReference>
<evidence type="ECO:0000256" key="2">
    <source>
        <dbReference type="ARBA" id="ARBA00023242"/>
    </source>
</evidence>
<evidence type="ECO:0000256" key="3">
    <source>
        <dbReference type="SAM" id="MobiDB-lite"/>
    </source>
</evidence>
<dbReference type="InterPro" id="IPR009057">
    <property type="entry name" value="Homeodomain-like_sf"/>
</dbReference>
<dbReference type="PANTHER" id="PTHR47206:SF1">
    <property type="entry name" value="HOMEODOMAIN-LIKE SUPERFAMILY PROTEIN"/>
    <property type="match status" value="1"/>
</dbReference>
<evidence type="ECO:0000256" key="1">
    <source>
        <dbReference type="ARBA" id="ARBA00004123"/>
    </source>
</evidence>
<feature type="region of interest" description="Disordered" evidence="3">
    <location>
        <begin position="342"/>
        <end position="364"/>
    </location>
</feature>
<feature type="domain" description="Myb-like" evidence="4">
    <location>
        <begin position="199"/>
        <end position="252"/>
    </location>
</feature>